<reference evidence="1 2" key="1">
    <citation type="journal article" date="2018" name="Nat. Biotechnol.">
        <title>A standardized bacterial taxonomy based on genome phylogeny substantially revises the tree of life.</title>
        <authorList>
            <person name="Parks D.H."/>
            <person name="Chuvochina M."/>
            <person name="Waite D.W."/>
            <person name="Rinke C."/>
            <person name="Skarshewski A."/>
            <person name="Chaumeil P.A."/>
            <person name="Hugenholtz P."/>
        </authorList>
    </citation>
    <scope>NUCLEOTIDE SEQUENCE [LARGE SCALE GENOMIC DNA]</scope>
    <source>
        <strain evidence="1">UBA8672</strain>
    </source>
</reference>
<dbReference type="AlphaFoldDB" id="A0A3D5QAQ3"/>
<evidence type="ECO:0008006" key="3">
    <source>
        <dbReference type="Google" id="ProtNLM"/>
    </source>
</evidence>
<proteinExistence type="predicted"/>
<evidence type="ECO:0000313" key="2">
    <source>
        <dbReference type="Proteomes" id="UP000262325"/>
    </source>
</evidence>
<dbReference type="InterPro" id="IPR010985">
    <property type="entry name" value="Ribbon_hlx_hlx"/>
</dbReference>
<dbReference type="InterPro" id="IPR013321">
    <property type="entry name" value="Arc_rbn_hlx_hlx"/>
</dbReference>
<accession>A0A3D5QAQ3</accession>
<name>A0A3D5QAQ3_FLESI</name>
<comment type="caution">
    <text evidence="1">The sequence shown here is derived from an EMBL/GenBank/DDBJ whole genome shotgun (WGS) entry which is preliminary data.</text>
</comment>
<evidence type="ECO:0000313" key="1">
    <source>
        <dbReference type="EMBL" id="HCW92813.1"/>
    </source>
</evidence>
<protein>
    <recommendedName>
        <fullName evidence="3">Ribbon-helix-helix protein CopG domain-containing protein</fullName>
    </recommendedName>
</protein>
<dbReference type="SUPFAM" id="SSF47598">
    <property type="entry name" value="Ribbon-helix-helix"/>
    <property type="match status" value="1"/>
</dbReference>
<dbReference type="EMBL" id="DPPF01000081">
    <property type="protein sequence ID" value="HCW92813.1"/>
    <property type="molecule type" value="Genomic_DNA"/>
</dbReference>
<dbReference type="GO" id="GO:0006355">
    <property type="term" value="P:regulation of DNA-templated transcription"/>
    <property type="evidence" value="ECO:0007669"/>
    <property type="project" value="InterPro"/>
</dbReference>
<organism evidence="1 2">
    <name type="scientific">Flexistipes sinusarabici</name>
    <dbReference type="NCBI Taxonomy" id="2352"/>
    <lineage>
        <taxon>Bacteria</taxon>
        <taxon>Pseudomonadati</taxon>
        <taxon>Deferribacterota</taxon>
        <taxon>Deferribacteres</taxon>
        <taxon>Deferribacterales</taxon>
        <taxon>Flexistipitaceae</taxon>
        <taxon>Flexistipes</taxon>
    </lineage>
</organism>
<gene>
    <name evidence="1" type="ORF">DHM44_03940</name>
</gene>
<dbReference type="Proteomes" id="UP000262325">
    <property type="component" value="Unassembled WGS sequence"/>
</dbReference>
<dbReference type="Gene3D" id="1.10.1220.10">
    <property type="entry name" value="Met repressor-like"/>
    <property type="match status" value="1"/>
</dbReference>
<sequence>MFGELYFIDKNINVYIIVYMQTTKRELIHIRLDKKTHSKLKKYAKKDHRNISDTVRMLIDSYIIEKEKNLKGDL</sequence>